<dbReference type="Gene3D" id="1.10.1660.10">
    <property type="match status" value="1"/>
</dbReference>
<dbReference type="Proteomes" id="UP000604475">
    <property type="component" value="Unassembled WGS sequence"/>
</dbReference>
<dbReference type="AlphaFoldDB" id="A0A937UQ16"/>
<dbReference type="EMBL" id="JAEACQ010000233">
    <property type="protein sequence ID" value="MBL7629638.1"/>
    <property type="molecule type" value="Genomic_DNA"/>
</dbReference>
<dbReference type="GO" id="GO:0003677">
    <property type="term" value="F:DNA binding"/>
    <property type="evidence" value="ECO:0007669"/>
    <property type="project" value="UniProtKB-KW"/>
</dbReference>
<protein>
    <submittedName>
        <fullName evidence="4">Helix-turn-helix transcriptional regulator</fullName>
    </submittedName>
</protein>
<organism evidence="4 5">
    <name type="scientific">Frankia nepalensis</name>
    <dbReference type="NCBI Taxonomy" id="1836974"/>
    <lineage>
        <taxon>Bacteria</taxon>
        <taxon>Bacillati</taxon>
        <taxon>Actinomycetota</taxon>
        <taxon>Actinomycetes</taxon>
        <taxon>Frankiales</taxon>
        <taxon>Frankiaceae</taxon>
        <taxon>Frankia</taxon>
    </lineage>
</organism>
<dbReference type="InterPro" id="IPR047057">
    <property type="entry name" value="MerR_fam"/>
</dbReference>
<feature type="compositionally biased region" description="Low complexity" evidence="2">
    <location>
        <begin position="41"/>
        <end position="51"/>
    </location>
</feature>
<dbReference type="InterPro" id="IPR009061">
    <property type="entry name" value="DNA-bd_dom_put_sf"/>
</dbReference>
<evidence type="ECO:0000256" key="1">
    <source>
        <dbReference type="ARBA" id="ARBA00023125"/>
    </source>
</evidence>
<dbReference type="PROSITE" id="PS50937">
    <property type="entry name" value="HTH_MERR_2"/>
    <property type="match status" value="1"/>
</dbReference>
<evidence type="ECO:0000259" key="3">
    <source>
        <dbReference type="PROSITE" id="PS50937"/>
    </source>
</evidence>
<dbReference type="GO" id="GO:0003700">
    <property type="term" value="F:DNA-binding transcription factor activity"/>
    <property type="evidence" value="ECO:0007669"/>
    <property type="project" value="InterPro"/>
</dbReference>
<keyword evidence="1" id="KW-0238">DNA-binding</keyword>
<proteinExistence type="predicted"/>
<dbReference type="PANTHER" id="PTHR30204">
    <property type="entry name" value="REDOX-CYCLING DRUG-SENSING TRANSCRIPTIONAL ACTIVATOR SOXR"/>
    <property type="match status" value="1"/>
</dbReference>
<accession>A0A937UQ16</accession>
<dbReference type="RefSeq" id="WP_203001216.1">
    <property type="nucleotide sequence ID" value="NZ_JADWYU010000221.1"/>
</dbReference>
<dbReference type="InterPro" id="IPR000551">
    <property type="entry name" value="MerR-type_HTH_dom"/>
</dbReference>
<evidence type="ECO:0000313" key="5">
    <source>
        <dbReference type="Proteomes" id="UP000604475"/>
    </source>
</evidence>
<name>A0A937UQ16_9ACTN</name>
<feature type="region of interest" description="Disordered" evidence="2">
    <location>
        <begin position="1"/>
        <end position="74"/>
    </location>
</feature>
<gene>
    <name evidence="4" type="ORF">I7412_21190</name>
</gene>
<sequence>MNPRTHRTSDPPMTGARGGPSGGDPASAVHDAGVPGRAGGRARPAGVPGAAAGPGGPPPGATGERPAYPLPGLPGPAHDVDAPVYVISIAAELAGMHPQTLRSYDRLGLVTPGRTAGRGRRYSARDVALLREVQRLSQEEGVNLEGIRQILQLGAQVLALQAEVRALHEELAKTRAEADRRVAEAHASHRRDLVPVDRGAIVIWRPGPRR</sequence>
<feature type="domain" description="HTH merR-type" evidence="3">
    <location>
        <begin position="84"/>
        <end position="153"/>
    </location>
</feature>
<dbReference type="PANTHER" id="PTHR30204:SF58">
    <property type="entry name" value="HTH-TYPE TRANSCRIPTIONAL REGULATOR YFMP"/>
    <property type="match status" value="1"/>
</dbReference>
<reference evidence="4" key="1">
    <citation type="submission" date="2020-12" db="EMBL/GenBank/DDBJ databases">
        <title>Genomic characterization of non-nitrogen-fixing Frankia strains.</title>
        <authorList>
            <person name="Carlos-Shanley C."/>
            <person name="Guerra T."/>
            <person name="Hahn D."/>
        </authorList>
    </citation>
    <scope>NUCLEOTIDE SEQUENCE</scope>
    <source>
        <strain evidence="4">CN6</strain>
    </source>
</reference>
<dbReference type="Pfam" id="PF13411">
    <property type="entry name" value="MerR_1"/>
    <property type="match status" value="1"/>
</dbReference>
<evidence type="ECO:0000256" key="2">
    <source>
        <dbReference type="SAM" id="MobiDB-lite"/>
    </source>
</evidence>
<evidence type="ECO:0000313" key="4">
    <source>
        <dbReference type="EMBL" id="MBL7629638.1"/>
    </source>
</evidence>
<dbReference type="NCBIfam" id="NF047375">
    <property type="entry name" value="HeatShock_HspR"/>
    <property type="match status" value="1"/>
</dbReference>
<dbReference type="CDD" id="cd04766">
    <property type="entry name" value="HTH_HspR"/>
    <property type="match status" value="1"/>
</dbReference>
<keyword evidence="5" id="KW-1185">Reference proteome</keyword>
<dbReference type="SMART" id="SM00422">
    <property type="entry name" value="HTH_MERR"/>
    <property type="match status" value="1"/>
</dbReference>
<comment type="caution">
    <text evidence="4">The sequence shown here is derived from an EMBL/GenBank/DDBJ whole genome shotgun (WGS) entry which is preliminary data.</text>
</comment>
<dbReference type="SUPFAM" id="SSF46955">
    <property type="entry name" value="Putative DNA-binding domain"/>
    <property type="match status" value="1"/>
</dbReference>